<dbReference type="Proteomes" id="UP001558713">
    <property type="component" value="Unassembled WGS sequence"/>
</dbReference>
<keyword evidence="2" id="KW-1185">Reference proteome</keyword>
<proteinExistence type="predicted"/>
<accession>A0ABD0ZE75</accession>
<evidence type="ECO:0000313" key="2">
    <source>
        <dbReference type="Proteomes" id="UP001558713"/>
    </source>
</evidence>
<comment type="caution">
    <text evidence="1">The sequence shown here is derived from an EMBL/GenBank/DDBJ whole genome shotgun (WGS) entry which is preliminary data.</text>
</comment>
<gene>
    <name evidence="1" type="ORF">V5N11_035429</name>
</gene>
<evidence type="ECO:0000313" key="1">
    <source>
        <dbReference type="EMBL" id="KAL1192980.1"/>
    </source>
</evidence>
<reference evidence="1 2" key="1">
    <citation type="submission" date="2024-04" db="EMBL/GenBank/DDBJ databases">
        <title>Genome assembly C_amara_ONT_v2.</title>
        <authorList>
            <person name="Yant L."/>
            <person name="Moore C."/>
            <person name="Slenker M."/>
        </authorList>
    </citation>
    <scope>NUCLEOTIDE SEQUENCE [LARGE SCALE GENOMIC DNA]</scope>
    <source>
        <tissue evidence="1">Leaf</tissue>
    </source>
</reference>
<dbReference type="EMBL" id="JBANAX010000802">
    <property type="protein sequence ID" value="KAL1192980.1"/>
    <property type="molecule type" value="Genomic_DNA"/>
</dbReference>
<dbReference type="AlphaFoldDB" id="A0ABD0ZE75"/>
<protein>
    <submittedName>
        <fullName evidence="1">Ribonuclease H protein</fullName>
    </submittedName>
</protein>
<name>A0ABD0ZE75_CARAN</name>
<sequence>MAGLWQHLVPVRKQNQFFTKSLIEWLYENLVGESRTEEYSWSTLFGIAVWWVWKWRCGNIFGVNGKCRDRVKFTKDLAKEVMEAKSSLGGSNVATMRVERMVAWAALQNGWLKMKLMGHRMKIRGGPWPVGFCEMRQVIGKENLL</sequence>
<organism evidence="1 2">
    <name type="scientific">Cardamine amara subsp. amara</name>
    <dbReference type="NCBI Taxonomy" id="228776"/>
    <lineage>
        <taxon>Eukaryota</taxon>
        <taxon>Viridiplantae</taxon>
        <taxon>Streptophyta</taxon>
        <taxon>Embryophyta</taxon>
        <taxon>Tracheophyta</taxon>
        <taxon>Spermatophyta</taxon>
        <taxon>Magnoliopsida</taxon>
        <taxon>eudicotyledons</taxon>
        <taxon>Gunneridae</taxon>
        <taxon>Pentapetalae</taxon>
        <taxon>rosids</taxon>
        <taxon>malvids</taxon>
        <taxon>Brassicales</taxon>
        <taxon>Brassicaceae</taxon>
        <taxon>Cardamineae</taxon>
        <taxon>Cardamine</taxon>
    </lineage>
</organism>